<evidence type="ECO:0000256" key="1">
    <source>
        <dbReference type="SAM" id="MobiDB-lite"/>
    </source>
</evidence>
<dbReference type="AlphaFoldDB" id="A0AAV7PNT6"/>
<accession>A0AAV7PNT6</accession>
<reference evidence="2" key="1">
    <citation type="journal article" date="2022" name="bioRxiv">
        <title>Sequencing and chromosome-scale assembly of the giantPleurodeles waltlgenome.</title>
        <authorList>
            <person name="Brown T."/>
            <person name="Elewa A."/>
            <person name="Iarovenko S."/>
            <person name="Subramanian E."/>
            <person name="Araus A.J."/>
            <person name="Petzold A."/>
            <person name="Susuki M."/>
            <person name="Suzuki K.-i.T."/>
            <person name="Hayashi T."/>
            <person name="Toyoda A."/>
            <person name="Oliveira C."/>
            <person name="Osipova E."/>
            <person name="Leigh N.D."/>
            <person name="Simon A."/>
            <person name="Yun M.H."/>
        </authorList>
    </citation>
    <scope>NUCLEOTIDE SEQUENCE</scope>
    <source>
        <strain evidence="2">20211129_DDA</strain>
        <tissue evidence="2">Liver</tissue>
    </source>
</reference>
<evidence type="ECO:0000313" key="3">
    <source>
        <dbReference type="Proteomes" id="UP001066276"/>
    </source>
</evidence>
<feature type="compositionally biased region" description="Basic and acidic residues" evidence="1">
    <location>
        <begin position="155"/>
        <end position="178"/>
    </location>
</feature>
<evidence type="ECO:0000313" key="2">
    <source>
        <dbReference type="EMBL" id="KAJ1128178.1"/>
    </source>
</evidence>
<dbReference type="Proteomes" id="UP001066276">
    <property type="component" value="Chromosome 7"/>
</dbReference>
<feature type="compositionally biased region" description="Basic and acidic residues" evidence="1">
    <location>
        <begin position="21"/>
        <end position="33"/>
    </location>
</feature>
<sequence length="216" mass="24102">MTGAPVGKRTFKLLGIALWRRTGERERDKREEGDGGDGEEGGGRGSYGRCERRTQGDHGAVRSTRVQEKREDQEVGGPNRGWKKQTPGSRVRPPSMLQEKHGRVRCPASAPAGKRTFKLLGIALWRRRGEQERDEREEGDGGDGEEGGGRGSYGRCERRTQGDHLAVRSTRVREKGEDQEVGGPNRGRKEQTPGSRVRPPPTHQEKRGRVRYVEVA</sequence>
<name>A0AAV7PNT6_PLEWA</name>
<comment type="caution">
    <text evidence="2">The sequence shown here is derived from an EMBL/GenBank/DDBJ whole genome shotgun (WGS) entry which is preliminary data.</text>
</comment>
<proteinExistence type="predicted"/>
<feature type="compositionally biased region" description="Basic and acidic residues" evidence="1">
    <location>
        <begin position="49"/>
        <end position="73"/>
    </location>
</feature>
<protein>
    <submittedName>
        <fullName evidence="2">Uncharacterized protein</fullName>
    </submittedName>
</protein>
<gene>
    <name evidence="2" type="ORF">NDU88_006557</name>
</gene>
<feature type="compositionally biased region" description="Basic and acidic residues" evidence="1">
    <location>
        <begin position="127"/>
        <end position="136"/>
    </location>
</feature>
<dbReference type="EMBL" id="JANPWB010000011">
    <property type="protein sequence ID" value="KAJ1128178.1"/>
    <property type="molecule type" value="Genomic_DNA"/>
</dbReference>
<feature type="region of interest" description="Disordered" evidence="1">
    <location>
        <begin position="1"/>
        <end position="216"/>
    </location>
</feature>
<feature type="compositionally biased region" description="Acidic residues" evidence="1">
    <location>
        <begin position="137"/>
        <end position="146"/>
    </location>
</feature>
<keyword evidence="3" id="KW-1185">Reference proteome</keyword>
<organism evidence="2 3">
    <name type="scientific">Pleurodeles waltl</name>
    <name type="common">Iberian ribbed newt</name>
    <dbReference type="NCBI Taxonomy" id="8319"/>
    <lineage>
        <taxon>Eukaryota</taxon>
        <taxon>Metazoa</taxon>
        <taxon>Chordata</taxon>
        <taxon>Craniata</taxon>
        <taxon>Vertebrata</taxon>
        <taxon>Euteleostomi</taxon>
        <taxon>Amphibia</taxon>
        <taxon>Batrachia</taxon>
        <taxon>Caudata</taxon>
        <taxon>Salamandroidea</taxon>
        <taxon>Salamandridae</taxon>
        <taxon>Pleurodelinae</taxon>
        <taxon>Pleurodeles</taxon>
    </lineage>
</organism>